<dbReference type="InterPro" id="IPR044964">
    <property type="entry name" value="RCD1/SRO1-5"/>
</dbReference>
<evidence type="ECO:0000256" key="3">
    <source>
        <dbReference type="SAM" id="MobiDB-lite"/>
    </source>
</evidence>
<feature type="repeat" description="ANK" evidence="1">
    <location>
        <begin position="46"/>
        <end position="78"/>
    </location>
</feature>
<reference evidence="5 6" key="1">
    <citation type="journal article" date="2014" name="Nat. Commun.">
        <title>Klebsormidium flaccidum genome reveals primary factors for plant terrestrial adaptation.</title>
        <authorList>
            <person name="Hori K."/>
            <person name="Maruyama F."/>
            <person name="Fujisawa T."/>
            <person name="Togashi T."/>
            <person name="Yamamoto N."/>
            <person name="Seo M."/>
            <person name="Sato S."/>
            <person name="Yamada T."/>
            <person name="Mori H."/>
            <person name="Tajima N."/>
            <person name="Moriyama T."/>
            <person name="Ikeuchi M."/>
            <person name="Watanabe M."/>
            <person name="Wada H."/>
            <person name="Kobayashi K."/>
            <person name="Saito M."/>
            <person name="Masuda T."/>
            <person name="Sasaki-Sekimoto Y."/>
            <person name="Mashiguchi K."/>
            <person name="Awai K."/>
            <person name="Shimojima M."/>
            <person name="Masuda S."/>
            <person name="Iwai M."/>
            <person name="Nobusawa T."/>
            <person name="Narise T."/>
            <person name="Kondo S."/>
            <person name="Saito H."/>
            <person name="Sato R."/>
            <person name="Murakawa M."/>
            <person name="Ihara Y."/>
            <person name="Oshima-Yamada Y."/>
            <person name="Ohtaka K."/>
            <person name="Satoh M."/>
            <person name="Sonobe K."/>
            <person name="Ishii M."/>
            <person name="Ohtani R."/>
            <person name="Kanamori-Sato M."/>
            <person name="Honoki R."/>
            <person name="Miyazaki D."/>
            <person name="Mochizuki H."/>
            <person name="Umetsu J."/>
            <person name="Higashi K."/>
            <person name="Shibata D."/>
            <person name="Kamiya Y."/>
            <person name="Sato N."/>
            <person name="Nakamura Y."/>
            <person name="Tabata S."/>
            <person name="Ida S."/>
            <person name="Kurokawa K."/>
            <person name="Ohta H."/>
        </authorList>
    </citation>
    <scope>NUCLEOTIDE SEQUENCE [LARGE SCALE GENOMIC DNA]</scope>
    <source>
        <strain evidence="5 6">NIES-2285</strain>
    </source>
</reference>
<keyword evidence="6" id="KW-1185">Reference proteome</keyword>
<dbReference type="STRING" id="105231.A0A1Y1HSW2"/>
<dbReference type="Gene3D" id="1.25.40.20">
    <property type="entry name" value="Ankyrin repeat-containing domain"/>
    <property type="match status" value="2"/>
</dbReference>
<evidence type="ECO:0000256" key="2">
    <source>
        <dbReference type="RuleBase" id="RU362114"/>
    </source>
</evidence>
<dbReference type="AlphaFoldDB" id="A0A1Y1HSW2"/>
<sequence length="477" mass="52484">MSYRRLGDIGLSSSISDLARKGDNGALERKLQGGANINLPSRRSSLKRTPLHVAVKSKHCATVEFLLQKGAAIDAIDDAGDTPLHYAAGMGLRDIAEVLLAQGADHTIRNKSGCLPVHLANGGRHTEIQEMLRDRALSCTIDFKYKEGQEWLPFDETAARTCGFELGEGANFTVAATSSGLTFVVDFVQMIQINATSWMARSICWKVQPAGQWRMPAQPFQALIIDPQKMAPYAWVLQSRGFSVPVALDAPSGPERTPPIPSRRTSGPSAPVELPLVVEQLEQIPGHFQVLEGEDPECQTVIRDFLLGMERQGPGAGRDVAITCVHKIMHENEREQTYEEKKVERALVRGSANEVRAWHGTKLENIGGIVTGGFTLNPWTRNGNLYGHGVYFAPLRRAYTATEFATEDAQGDRHVLLCKVILGTSEVVPFESQQSRPSSALYDTGTDNRADPTRFVVWLENLDSYILPTHVLSFKLV</sequence>
<dbReference type="GO" id="GO:0003950">
    <property type="term" value="F:NAD+ poly-ADP-ribosyltransferase activity"/>
    <property type="evidence" value="ECO:0007669"/>
    <property type="project" value="UniProtKB-UniRule"/>
</dbReference>
<evidence type="ECO:0000313" key="5">
    <source>
        <dbReference type="EMBL" id="GAQ78918.1"/>
    </source>
</evidence>
<feature type="region of interest" description="Disordered" evidence="3">
    <location>
        <begin position="250"/>
        <end position="269"/>
    </location>
</feature>
<dbReference type="OrthoDB" id="6133115at2759"/>
<organism evidence="5 6">
    <name type="scientific">Klebsormidium nitens</name>
    <name type="common">Green alga</name>
    <name type="synonym">Ulothrix nitens</name>
    <dbReference type="NCBI Taxonomy" id="105231"/>
    <lineage>
        <taxon>Eukaryota</taxon>
        <taxon>Viridiplantae</taxon>
        <taxon>Streptophyta</taxon>
        <taxon>Klebsormidiophyceae</taxon>
        <taxon>Klebsormidiales</taxon>
        <taxon>Klebsormidiaceae</taxon>
        <taxon>Klebsormidium</taxon>
    </lineage>
</organism>
<keyword evidence="2" id="KW-0328">Glycosyltransferase</keyword>
<dbReference type="PROSITE" id="PS50088">
    <property type="entry name" value="ANK_REPEAT"/>
    <property type="match status" value="2"/>
</dbReference>
<keyword evidence="2" id="KW-0520">NAD</keyword>
<gene>
    <name evidence="5" type="ORF">KFL_000210040</name>
</gene>
<dbReference type="EC" id="2.4.2.-" evidence="2"/>
<dbReference type="InterPro" id="IPR012317">
    <property type="entry name" value="Poly(ADP-ribose)pol_cat_dom"/>
</dbReference>
<keyword evidence="2" id="KW-0808">Transferase</keyword>
<dbReference type="Pfam" id="PF12796">
    <property type="entry name" value="Ank_2"/>
    <property type="match status" value="1"/>
</dbReference>
<dbReference type="EMBL" id="DF236970">
    <property type="protein sequence ID" value="GAQ78918.1"/>
    <property type="molecule type" value="Genomic_DNA"/>
</dbReference>
<protein>
    <recommendedName>
        <fullName evidence="2">Poly [ADP-ribose] polymerase</fullName>
        <shortName evidence="2">PARP</shortName>
        <ecNumber evidence="2">2.4.2.-</ecNumber>
    </recommendedName>
</protein>
<accession>A0A1Y1HSW2</accession>
<dbReference type="PROSITE" id="PS51059">
    <property type="entry name" value="PARP_CATALYTIC"/>
    <property type="match status" value="1"/>
</dbReference>
<dbReference type="OMA" id="IANMHIL"/>
<dbReference type="Proteomes" id="UP000054558">
    <property type="component" value="Unassembled WGS sequence"/>
</dbReference>
<dbReference type="InterPro" id="IPR002110">
    <property type="entry name" value="Ankyrin_rpt"/>
</dbReference>
<dbReference type="PANTHER" id="PTHR32263">
    <property type="entry name" value="INACTIVE POLY [ADP-RIBOSE] POLYMERASE SRO4-RELATED"/>
    <property type="match status" value="1"/>
</dbReference>
<dbReference type="SUPFAM" id="SSF48403">
    <property type="entry name" value="Ankyrin repeat"/>
    <property type="match status" value="1"/>
</dbReference>
<feature type="domain" description="PARP catalytic" evidence="4">
    <location>
        <begin position="275"/>
        <end position="477"/>
    </location>
</feature>
<dbReference type="PANTHER" id="PTHR32263:SF12">
    <property type="entry name" value="INACTIVE POLY [ADP-RIBOSE] POLYMERASE SRO4-RELATED"/>
    <property type="match status" value="1"/>
</dbReference>
<dbReference type="PROSITE" id="PS50297">
    <property type="entry name" value="ANK_REP_REGION"/>
    <property type="match status" value="2"/>
</dbReference>
<evidence type="ECO:0000313" key="6">
    <source>
        <dbReference type="Proteomes" id="UP000054558"/>
    </source>
</evidence>
<dbReference type="InterPro" id="IPR036770">
    <property type="entry name" value="Ankyrin_rpt-contain_sf"/>
</dbReference>
<name>A0A1Y1HSW2_KLENI</name>
<dbReference type="SUPFAM" id="SSF56399">
    <property type="entry name" value="ADP-ribosylation"/>
    <property type="match status" value="1"/>
</dbReference>
<evidence type="ECO:0000259" key="4">
    <source>
        <dbReference type="PROSITE" id="PS51059"/>
    </source>
</evidence>
<keyword evidence="1" id="KW-0040">ANK repeat</keyword>
<feature type="repeat" description="ANK" evidence="1">
    <location>
        <begin position="79"/>
        <end position="111"/>
    </location>
</feature>
<proteinExistence type="predicted"/>
<dbReference type="Gene3D" id="3.90.228.10">
    <property type="match status" value="1"/>
</dbReference>
<dbReference type="SMART" id="SM00248">
    <property type="entry name" value="ANK"/>
    <property type="match status" value="3"/>
</dbReference>
<dbReference type="Pfam" id="PF00644">
    <property type="entry name" value="PARP"/>
    <property type="match status" value="1"/>
</dbReference>
<evidence type="ECO:0000256" key="1">
    <source>
        <dbReference type="PROSITE-ProRule" id="PRU00023"/>
    </source>
</evidence>